<protein>
    <recommendedName>
        <fullName evidence="4">Ninja-family protein</fullName>
    </recommendedName>
    <alternativeName>
        <fullName evidence="4">ABI-binding protein</fullName>
    </alternativeName>
</protein>
<feature type="domain" description="Tify" evidence="7">
    <location>
        <begin position="139"/>
        <end position="162"/>
    </location>
</feature>
<keyword evidence="9" id="KW-1185">Reference proteome</keyword>
<dbReference type="GO" id="GO:0045892">
    <property type="term" value="P:negative regulation of DNA-templated transcription"/>
    <property type="evidence" value="ECO:0007669"/>
    <property type="project" value="TreeGrafter"/>
</dbReference>
<sequence length="180" mass="19899">MRPHEEKVVKETEEEEDIDLSLSLSLNGKFGVDPQRNQRTNTHPEVLITPNQWSSPISDENGGELKMKQAPDSQGSNSSYFQCQTMEGNTPPKAIPAARGKLNGIVFNNTGMPCVFTTVHGQKIEGFLSRYNDEDDVIIICACHGDSMTPSEFIKHAGGGDVAYPLRDIKMVKRSIYNSV</sequence>
<dbReference type="AlphaFoldDB" id="A0AAF0XKK9"/>
<reference evidence="8" key="2">
    <citation type="submission" date="2022-03" db="EMBL/GenBank/DDBJ databases">
        <title>Draft title - Genomic analysis of global carrot germplasm unveils the trajectory of domestication and the origin of high carotenoid orange carrot.</title>
        <authorList>
            <person name="Iorizzo M."/>
            <person name="Ellison S."/>
            <person name="Senalik D."/>
            <person name="Macko-Podgorni A."/>
            <person name="Grzebelus D."/>
            <person name="Bostan H."/>
            <person name="Rolling W."/>
            <person name="Curaba J."/>
            <person name="Simon P."/>
        </authorList>
    </citation>
    <scope>NUCLEOTIDE SEQUENCE</scope>
    <source>
        <tissue evidence="8">Leaf</tissue>
    </source>
</reference>
<organism evidence="8 9">
    <name type="scientific">Daucus carota subsp. sativus</name>
    <name type="common">Carrot</name>
    <dbReference type="NCBI Taxonomy" id="79200"/>
    <lineage>
        <taxon>Eukaryota</taxon>
        <taxon>Viridiplantae</taxon>
        <taxon>Streptophyta</taxon>
        <taxon>Embryophyta</taxon>
        <taxon>Tracheophyta</taxon>
        <taxon>Spermatophyta</taxon>
        <taxon>Magnoliopsida</taxon>
        <taxon>eudicotyledons</taxon>
        <taxon>Gunneridae</taxon>
        <taxon>Pentapetalae</taxon>
        <taxon>asterids</taxon>
        <taxon>campanulids</taxon>
        <taxon>Apiales</taxon>
        <taxon>Apiaceae</taxon>
        <taxon>Apioideae</taxon>
        <taxon>Scandiceae</taxon>
        <taxon>Daucinae</taxon>
        <taxon>Daucus</taxon>
        <taxon>Daucus sect. Daucus</taxon>
    </lineage>
</organism>
<dbReference type="InterPro" id="IPR032308">
    <property type="entry name" value="TDBD"/>
</dbReference>
<evidence type="ECO:0000259" key="6">
    <source>
        <dbReference type="Pfam" id="PF07897"/>
    </source>
</evidence>
<dbReference type="Proteomes" id="UP000077755">
    <property type="component" value="Chromosome 7"/>
</dbReference>
<feature type="compositionally biased region" description="Basic and acidic residues" evidence="5">
    <location>
        <begin position="1"/>
        <end position="11"/>
    </location>
</feature>
<dbReference type="InterPro" id="IPR031307">
    <property type="entry name" value="Ninja_fam"/>
</dbReference>
<dbReference type="Pfam" id="PF07897">
    <property type="entry name" value="EAR"/>
    <property type="match status" value="1"/>
</dbReference>
<evidence type="ECO:0000313" key="9">
    <source>
        <dbReference type="Proteomes" id="UP000077755"/>
    </source>
</evidence>
<feature type="domain" description="Ethylene-responsive binding factor-associated repression" evidence="6">
    <location>
        <begin position="13"/>
        <end position="37"/>
    </location>
</feature>
<dbReference type="Pfam" id="PF16135">
    <property type="entry name" value="TDBD"/>
    <property type="match status" value="1"/>
</dbReference>
<dbReference type="GO" id="GO:0007165">
    <property type="term" value="P:signal transduction"/>
    <property type="evidence" value="ECO:0007669"/>
    <property type="project" value="InterPro"/>
</dbReference>
<feature type="compositionally biased region" description="Polar residues" evidence="5">
    <location>
        <begin position="35"/>
        <end position="58"/>
    </location>
</feature>
<dbReference type="PANTHER" id="PTHR31413">
    <property type="entry name" value="AFP HOMOLOG 2"/>
    <property type="match status" value="1"/>
</dbReference>
<proteinExistence type="inferred from homology"/>
<evidence type="ECO:0000256" key="3">
    <source>
        <dbReference type="ARBA" id="ARBA00023242"/>
    </source>
</evidence>
<accession>A0AAF0XKK9</accession>
<keyword evidence="3 4" id="KW-0539">Nucleus</keyword>
<evidence type="ECO:0000259" key="7">
    <source>
        <dbReference type="Pfam" id="PF16135"/>
    </source>
</evidence>
<dbReference type="EMBL" id="CP093349">
    <property type="protein sequence ID" value="WOH09783.1"/>
    <property type="molecule type" value="Genomic_DNA"/>
</dbReference>
<evidence type="ECO:0000256" key="1">
    <source>
        <dbReference type="ARBA" id="ARBA00004123"/>
    </source>
</evidence>
<comment type="function">
    <text evidence="4">Acts as a negative regulator of abscisic acid (ABA) response.</text>
</comment>
<evidence type="ECO:0000256" key="2">
    <source>
        <dbReference type="ARBA" id="ARBA00006081"/>
    </source>
</evidence>
<feature type="region of interest" description="Disordered" evidence="5">
    <location>
        <begin position="26"/>
        <end position="79"/>
    </location>
</feature>
<comment type="subcellular location">
    <subcellularLocation>
        <location evidence="1 4">Nucleus</location>
    </subcellularLocation>
</comment>
<dbReference type="InterPro" id="IPR012463">
    <property type="entry name" value="Ninja_motif"/>
</dbReference>
<feature type="region of interest" description="Disordered" evidence="5">
    <location>
        <begin position="1"/>
        <end position="20"/>
    </location>
</feature>
<evidence type="ECO:0000256" key="5">
    <source>
        <dbReference type="SAM" id="MobiDB-lite"/>
    </source>
</evidence>
<reference evidence="8" key="1">
    <citation type="journal article" date="2016" name="Nat. Genet.">
        <title>A high-quality carrot genome assembly provides new insights into carotenoid accumulation and asterid genome evolution.</title>
        <authorList>
            <person name="Iorizzo M."/>
            <person name="Ellison S."/>
            <person name="Senalik D."/>
            <person name="Zeng P."/>
            <person name="Satapoomin P."/>
            <person name="Huang J."/>
            <person name="Bowman M."/>
            <person name="Iovene M."/>
            <person name="Sanseverino W."/>
            <person name="Cavagnaro P."/>
            <person name="Yildiz M."/>
            <person name="Macko-Podgorni A."/>
            <person name="Moranska E."/>
            <person name="Grzebelus E."/>
            <person name="Grzebelus D."/>
            <person name="Ashrafi H."/>
            <person name="Zheng Z."/>
            <person name="Cheng S."/>
            <person name="Spooner D."/>
            <person name="Van Deynze A."/>
            <person name="Simon P."/>
        </authorList>
    </citation>
    <scope>NUCLEOTIDE SEQUENCE</scope>
    <source>
        <tissue evidence="8">Leaf</tissue>
    </source>
</reference>
<evidence type="ECO:0000313" key="8">
    <source>
        <dbReference type="EMBL" id="WOH09783.1"/>
    </source>
</evidence>
<comment type="similarity">
    <text evidence="2 4">Belongs to the Ninja family.</text>
</comment>
<dbReference type="PANTHER" id="PTHR31413:SF31">
    <property type="entry name" value="NINJA-FAMILY PROTEIN AFP3"/>
    <property type="match status" value="1"/>
</dbReference>
<evidence type="ECO:0000256" key="4">
    <source>
        <dbReference type="RuleBase" id="RU369029"/>
    </source>
</evidence>
<name>A0AAF0XKK9_DAUCS</name>
<dbReference type="GO" id="GO:0005634">
    <property type="term" value="C:nucleus"/>
    <property type="evidence" value="ECO:0007669"/>
    <property type="project" value="UniProtKB-SubCell"/>
</dbReference>
<gene>
    <name evidence="8" type="ORF">DCAR_0729242</name>
</gene>